<feature type="region of interest" description="Disordered" evidence="2">
    <location>
        <begin position="59"/>
        <end position="116"/>
    </location>
</feature>
<sequence>MSIQDESFPNDELFDMVLSPAPLQRFQFPHRLRERQHQHKLCLAERSKSAITLIHNLSTSSSSADQTISSAESATEQQQPVDVTTTDDRMSKSDQTGISSSGETRPQLLERDRKSYSYQDIHSEYTKRRYKHVESKVGQYIANIRNEDERRRKMARFQRHRSLPVALVHDPQALKATQSQSDVSVVAEKLNRALVGVIDGVEEEEVEASTDLSVSNVTAATSGTVSTQNGSGATVDESCDGVEHRRETDESGVGIVDGGSIDINTYTMLLGERDRLQSYNDYQQLKLDEKQSEITRLRQNVDFLRVRLSTAEDQLKRTQSERQSFNGWTNGSMGYSQSSTTGMPYWGAGRQTQQVLLKKTSDSATQTELERCKSPPPPPPPSPTPLHIALPKEELQFYATPETPDANNNHCAADGTLEGYGRNMRCVAAIQPMSLNFGKYMAVNNAEGRLARDNATLRRRSNSLTIPQTRTQISNANGCEKSQQNSRTSQPSSTDSAIEVEVIELSSSPKPTHRKRYSMELNEFGTYLPKIRSLHYDHREQRTPSPSGIYIERCPNSTAIENSLAPEEQPVSKVPKKQRRVNGGKSASRRWLRLFGSCLRCSNPQQSESEQFALHQTYTQIPLLETTFDRSSMAIRSN</sequence>
<organism evidence="3 4">
    <name type="scientific">Ceratitis capitata</name>
    <name type="common">Mediterranean fruit fly</name>
    <name type="synonym">Tephritis capitata</name>
    <dbReference type="NCBI Taxonomy" id="7213"/>
    <lineage>
        <taxon>Eukaryota</taxon>
        <taxon>Metazoa</taxon>
        <taxon>Ecdysozoa</taxon>
        <taxon>Arthropoda</taxon>
        <taxon>Hexapoda</taxon>
        <taxon>Insecta</taxon>
        <taxon>Pterygota</taxon>
        <taxon>Neoptera</taxon>
        <taxon>Endopterygota</taxon>
        <taxon>Diptera</taxon>
        <taxon>Brachycera</taxon>
        <taxon>Muscomorpha</taxon>
        <taxon>Tephritoidea</taxon>
        <taxon>Tephritidae</taxon>
        <taxon>Ceratitis</taxon>
        <taxon>Ceratitis</taxon>
    </lineage>
</organism>
<gene>
    <name evidence="3" type="ORF">CCAP1982_LOCUS14544</name>
</gene>
<feature type="compositionally biased region" description="Basic residues" evidence="2">
    <location>
        <begin position="574"/>
        <end position="583"/>
    </location>
</feature>
<feature type="compositionally biased region" description="Low complexity" evidence="2">
    <location>
        <begin position="59"/>
        <end position="73"/>
    </location>
</feature>
<feature type="compositionally biased region" description="Polar residues" evidence="2">
    <location>
        <begin position="74"/>
        <end position="84"/>
    </location>
</feature>
<dbReference type="Proteomes" id="UP000606786">
    <property type="component" value="Unassembled WGS sequence"/>
</dbReference>
<comment type="caution">
    <text evidence="3">The sequence shown here is derived from an EMBL/GenBank/DDBJ whole genome shotgun (WGS) entry which is preliminary data.</text>
</comment>
<accession>A0A811V8U3</accession>
<evidence type="ECO:0000256" key="2">
    <source>
        <dbReference type="SAM" id="MobiDB-lite"/>
    </source>
</evidence>
<reference evidence="3" key="1">
    <citation type="submission" date="2020-11" db="EMBL/GenBank/DDBJ databases">
        <authorList>
            <person name="Whitehead M."/>
        </authorList>
    </citation>
    <scope>NUCLEOTIDE SEQUENCE</scope>
    <source>
        <strain evidence="3">EGII</strain>
    </source>
</reference>
<feature type="region of interest" description="Disordered" evidence="2">
    <location>
        <begin position="564"/>
        <end position="583"/>
    </location>
</feature>
<feature type="compositionally biased region" description="Polar residues" evidence="2">
    <location>
        <begin position="467"/>
        <end position="496"/>
    </location>
</feature>
<evidence type="ECO:0000313" key="4">
    <source>
        <dbReference type="Proteomes" id="UP000606786"/>
    </source>
</evidence>
<evidence type="ECO:0000313" key="3">
    <source>
        <dbReference type="EMBL" id="CAD7006217.1"/>
    </source>
</evidence>
<name>A0A811V8U3_CERCA</name>
<dbReference type="EMBL" id="CAJHJT010000034">
    <property type="protein sequence ID" value="CAD7006217.1"/>
    <property type="molecule type" value="Genomic_DNA"/>
</dbReference>
<evidence type="ECO:0000256" key="1">
    <source>
        <dbReference type="SAM" id="Coils"/>
    </source>
</evidence>
<feature type="compositionally biased region" description="Polar residues" evidence="2">
    <location>
        <begin position="93"/>
        <end position="104"/>
    </location>
</feature>
<protein>
    <submittedName>
        <fullName evidence="3">(Mediterranean fruit fly) hypothetical protein</fullName>
    </submittedName>
</protein>
<proteinExistence type="predicted"/>
<keyword evidence="1" id="KW-0175">Coiled coil</keyword>
<keyword evidence="4" id="KW-1185">Reference proteome</keyword>
<feature type="region of interest" description="Disordered" evidence="2">
    <location>
        <begin position="467"/>
        <end position="497"/>
    </location>
</feature>
<feature type="compositionally biased region" description="Pro residues" evidence="2">
    <location>
        <begin position="374"/>
        <end position="383"/>
    </location>
</feature>
<feature type="region of interest" description="Disordered" evidence="2">
    <location>
        <begin position="359"/>
        <end position="383"/>
    </location>
</feature>
<dbReference type="AlphaFoldDB" id="A0A811V8U3"/>
<dbReference type="OrthoDB" id="8062421at2759"/>
<feature type="coiled-coil region" evidence="1">
    <location>
        <begin position="280"/>
        <end position="321"/>
    </location>
</feature>